<evidence type="ECO:0000313" key="11">
    <source>
        <dbReference type="EMBL" id="KAF6041557.1"/>
    </source>
</evidence>
<evidence type="ECO:0000256" key="4">
    <source>
        <dbReference type="ARBA" id="ARBA00022692"/>
    </source>
</evidence>
<comment type="similarity">
    <text evidence="3">Belongs to the ERGIC family.</text>
</comment>
<dbReference type="PANTHER" id="PTHR10984">
    <property type="entry name" value="ENDOPLASMIC RETICULUM-GOLGI INTERMEDIATE COMPARTMENT PROTEIN"/>
    <property type="match status" value="1"/>
</dbReference>
<evidence type="ECO:0000256" key="1">
    <source>
        <dbReference type="ARBA" id="ARBA00004257"/>
    </source>
</evidence>
<dbReference type="InterPro" id="IPR045888">
    <property type="entry name" value="Erv"/>
</dbReference>
<keyword evidence="12" id="KW-1185">Reference proteome</keyword>
<accession>A0A7J7KTQ8</accession>
<dbReference type="InterPro" id="IPR039542">
    <property type="entry name" value="Erv_N"/>
</dbReference>
<evidence type="ECO:0000256" key="8">
    <source>
        <dbReference type="SAM" id="SignalP"/>
    </source>
</evidence>
<sequence length="268" mass="30225">MVSAVIMAILFLSELNYFLSVDVDQELIVDTMRGQKMKIYVDITFPKIGCSLLSMDAMDVSGESQIDVISNIFKQRLHLDGTPIDAEEEKHDIADNAKKQVEEVKNVTTLDPNRCESCYGAENSKLSCCNTCEQVREAYRIKGWAFVNSETIEQCKREGYSKKMKNSQNEGCRMYGFLLVSKVAGNFHIAPGKSFQSSHVHVHDLNFLDGGSTWNTSHSIAHIGFGDDYPGLVNPLDSTEQIAKRYFNTIINLLAMMFWRMLISHEEG</sequence>
<dbReference type="PANTHER" id="PTHR10984:SF25">
    <property type="entry name" value="ENDOPLASMIC RETICULUM-GOLGI INTERMEDIATE COMPARTMENT PROTEIN 3"/>
    <property type="match status" value="1"/>
</dbReference>
<evidence type="ECO:0000259" key="9">
    <source>
        <dbReference type="Pfam" id="PF07970"/>
    </source>
</evidence>
<dbReference type="GO" id="GO:0005789">
    <property type="term" value="C:endoplasmic reticulum membrane"/>
    <property type="evidence" value="ECO:0007669"/>
    <property type="project" value="TreeGrafter"/>
</dbReference>
<protein>
    <recommendedName>
        <fullName evidence="7">Endoplasmic reticulum-Golgi intermediate compartment protein 3</fullName>
    </recommendedName>
</protein>
<dbReference type="GO" id="GO:0006890">
    <property type="term" value="P:retrograde vesicle-mediated transport, Golgi to endoplasmic reticulum"/>
    <property type="evidence" value="ECO:0007669"/>
    <property type="project" value="TreeGrafter"/>
</dbReference>
<dbReference type="Proteomes" id="UP000593567">
    <property type="component" value="Unassembled WGS sequence"/>
</dbReference>
<comment type="caution">
    <text evidence="11">The sequence shown here is derived from an EMBL/GenBank/DDBJ whole genome shotgun (WGS) entry which is preliminary data.</text>
</comment>
<feature type="signal peptide" evidence="8">
    <location>
        <begin position="1"/>
        <end position="20"/>
    </location>
</feature>
<dbReference type="EMBL" id="VXIV02000023">
    <property type="protein sequence ID" value="KAF6041557.1"/>
    <property type="molecule type" value="Genomic_DNA"/>
</dbReference>
<evidence type="ECO:0000256" key="3">
    <source>
        <dbReference type="ARBA" id="ARBA00005648"/>
    </source>
</evidence>
<dbReference type="InterPro" id="IPR012936">
    <property type="entry name" value="Erv_C"/>
</dbReference>
<evidence type="ECO:0000313" key="12">
    <source>
        <dbReference type="Proteomes" id="UP000593567"/>
    </source>
</evidence>
<evidence type="ECO:0000256" key="2">
    <source>
        <dbReference type="ARBA" id="ARBA00004457"/>
    </source>
</evidence>
<gene>
    <name evidence="11" type="ORF">EB796_000132</name>
</gene>
<dbReference type="Pfam" id="PF07970">
    <property type="entry name" value="COPIIcoated_ERV"/>
    <property type="match status" value="1"/>
</dbReference>
<feature type="domain" description="Endoplasmic reticulum vesicle transporter C-terminal" evidence="9">
    <location>
        <begin position="118"/>
        <end position="243"/>
    </location>
</feature>
<feature type="domain" description="Endoplasmic reticulum vesicle transporter N-terminal" evidence="10">
    <location>
        <begin position="2"/>
        <end position="65"/>
    </location>
</feature>
<keyword evidence="5" id="KW-1133">Transmembrane helix</keyword>
<keyword evidence="6" id="KW-0472">Membrane</keyword>
<keyword evidence="8" id="KW-0732">Signal</keyword>
<evidence type="ECO:0000259" key="10">
    <source>
        <dbReference type="Pfam" id="PF13850"/>
    </source>
</evidence>
<organism evidence="11 12">
    <name type="scientific">Bugula neritina</name>
    <name type="common">Brown bryozoan</name>
    <name type="synonym">Sertularia neritina</name>
    <dbReference type="NCBI Taxonomy" id="10212"/>
    <lineage>
        <taxon>Eukaryota</taxon>
        <taxon>Metazoa</taxon>
        <taxon>Spiralia</taxon>
        <taxon>Lophotrochozoa</taxon>
        <taxon>Bryozoa</taxon>
        <taxon>Gymnolaemata</taxon>
        <taxon>Cheilostomatida</taxon>
        <taxon>Flustrina</taxon>
        <taxon>Buguloidea</taxon>
        <taxon>Bugulidae</taxon>
        <taxon>Bugula</taxon>
    </lineage>
</organism>
<comment type="subcellular location">
    <subcellularLocation>
        <location evidence="2">Endoplasmic reticulum-Golgi intermediate compartment membrane</location>
        <topology evidence="2">Multi-pass membrane protein</topology>
    </subcellularLocation>
    <subcellularLocation>
        <location evidence="1">Golgi apparatus</location>
        <location evidence="1">cis-Golgi network membrane</location>
        <topology evidence="1">Multi-pass membrane protein</topology>
    </subcellularLocation>
</comment>
<feature type="chain" id="PRO_5029681503" description="Endoplasmic reticulum-Golgi intermediate compartment protein 3" evidence="8">
    <location>
        <begin position="21"/>
        <end position="268"/>
    </location>
</feature>
<reference evidence="11" key="1">
    <citation type="submission" date="2020-06" db="EMBL/GenBank/DDBJ databases">
        <title>Draft genome of Bugula neritina, a colonial animal packing powerful symbionts and potential medicines.</title>
        <authorList>
            <person name="Rayko M."/>
        </authorList>
    </citation>
    <scope>NUCLEOTIDE SEQUENCE [LARGE SCALE GENOMIC DNA]</scope>
    <source>
        <strain evidence="11">Kwan_BN1</strain>
    </source>
</reference>
<evidence type="ECO:0000256" key="7">
    <source>
        <dbReference type="ARBA" id="ARBA00040493"/>
    </source>
</evidence>
<name>A0A7J7KTQ8_BUGNE</name>
<dbReference type="GO" id="GO:0030134">
    <property type="term" value="C:COPII-coated ER to Golgi transport vesicle"/>
    <property type="evidence" value="ECO:0007669"/>
    <property type="project" value="TreeGrafter"/>
</dbReference>
<dbReference type="GO" id="GO:0033116">
    <property type="term" value="C:endoplasmic reticulum-Golgi intermediate compartment membrane"/>
    <property type="evidence" value="ECO:0007669"/>
    <property type="project" value="UniProtKB-SubCell"/>
</dbReference>
<dbReference type="GO" id="GO:0000139">
    <property type="term" value="C:Golgi membrane"/>
    <property type="evidence" value="ECO:0007669"/>
    <property type="project" value="TreeGrafter"/>
</dbReference>
<dbReference type="GO" id="GO:0006888">
    <property type="term" value="P:endoplasmic reticulum to Golgi vesicle-mediated transport"/>
    <property type="evidence" value="ECO:0007669"/>
    <property type="project" value="TreeGrafter"/>
</dbReference>
<evidence type="ECO:0000256" key="5">
    <source>
        <dbReference type="ARBA" id="ARBA00022989"/>
    </source>
</evidence>
<evidence type="ECO:0000256" key="6">
    <source>
        <dbReference type="ARBA" id="ARBA00023136"/>
    </source>
</evidence>
<proteinExistence type="inferred from homology"/>
<dbReference type="OrthoDB" id="270930at2759"/>
<dbReference type="AlphaFoldDB" id="A0A7J7KTQ8"/>
<keyword evidence="4" id="KW-0812">Transmembrane</keyword>
<dbReference type="Pfam" id="PF13850">
    <property type="entry name" value="ERGIC_N"/>
    <property type="match status" value="1"/>
</dbReference>